<evidence type="ECO:0000313" key="3">
    <source>
        <dbReference type="Proteomes" id="UP000683559"/>
    </source>
</evidence>
<dbReference type="EMBL" id="CP077683">
    <property type="protein sequence ID" value="QXE90309.1"/>
    <property type="molecule type" value="Genomic_DNA"/>
</dbReference>
<accession>A0ABX8LIX8</accession>
<keyword evidence="3" id="KW-1185">Reference proteome</keyword>
<organism evidence="2 3">
    <name type="scientific">Geomonas subterranea</name>
    <dbReference type="NCBI Taxonomy" id="2847989"/>
    <lineage>
        <taxon>Bacteria</taxon>
        <taxon>Pseudomonadati</taxon>
        <taxon>Thermodesulfobacteriota</taxon>
        <taxon>Desulfuromonadia</taxon>
        <taxon>Geobacterales</taxon>
        <taxon>Geobacteraceae</taxon>
        <taxon>Geomonas</taxon>
    </lineage>
</organism>
<evidence type="ECO:0000256" key="1">
    <source>
        <dbReference type="SAM" id="MobiDB-lite"/>
    </source>
</evidence>
<feature type="region of interest" description="Disordered" evidence="1">
    <location>
        <begin position="59"/>
        <end position="88"/>
    </location>
</feature>
<dbReference type="RefSeq" id="WP_217286953.1">
    <property type="nucleotide sequence ID" value="NZ_CP077683.1"/>
</dbReference>
<evidence type="ECO:0000313" key="2">
    <source>
        <dbReference type="EMBL" id="QXE90309.1"/>
    </source>
</evidence>
<protein>
    <submittedName>
        <fullName evidence="2">Uncharacterized protein</fullName>
    </submittedName>
</protein>
<reference evidence="2 3" key="1">
    <citation type="submission" date="2021-06" db="EMBL/GenBank/DDBJ databases">
        <title>Gemonas diversity in paddy soil.</title>
        <authorList>
            <person name="Liu G."/>
        </authorList>
    </citation>
    <scope>NUCLEOTIDE SEQUENCE [LARGE SCALE GENOMIC DNA]</scope>
    <source>
        <strain evidence="2 3">RG2</strain>
    </source>
</reference>
<dbReference type="Proteomes" id="UP000683559">
    <property type="component" value="Chromosome"/>
</dbReference>
<proteinExistence type="predicted"/>
<sequence>MNKKKRREEKEDPSSAQKLGFLASGICSAALSFINTRAVPNPPAAQIFFNVPILHGFERDPGDDRPVLPTQRLNSEAAPRPPIALKTA</sequence>
<gene>
    <name evidence="2" type="ORF">KP001_18145</name>
</gene>
<name>A0ABX8LIX8_9BACT</name>